<dbReference type="EMBL" id="MT418680">
    <property type="protein sequence ID" value="QKF94627.1"/>
    <property type="molecule type" value="Genomic_DNA"/>
</dbReference>
<name>A0A7D3QV07_9VIRU</name>
<evidence type="ECO:0000313" key="2">
    <source>
        <dbReference type="Proteomes" id="UP001162001"/>
    </source>
</evidence>
<organism evidence="1 2">
    <name type="scientific">Fadolivirus FV1/VV64</name>
    <dbReference type="NCBI Taxonomy" id="3070911"/>
    <lineage>
        <taxon>Viruses</taxon>
        <taxon>Varidnaviria</taxon>
        <taxon>Bamfordvirae</taxon>
        <taxon>Nucleocytoviricota</taxon>
        <taxon>Megaviricetes</taxon>
        <taxon>Imitervirales</taxon>
        <taxon>Mimiviridae</taxon>
        <taxon>Klosneuvirinae</taxon>
        <taxon>Fadolivirus</taxon>
        <taxon>Fadolivirus algeromassiliense</taxon>
    </lineage>
</organism>
<protein>
    <submittedName>
        <fullName evidence="1">Uncharacterized protein</fullName>
    </submittedName>
</protein>
<dbReference type="Proteomes" id="UP001162001">
    <property type="component" value="Segment"/>
</dbReference>
<gene>
    <name evidence="1" type="ORF">Fadolivirus_1_1169</name>
</gene>
<evidence type="ECO:0000313" key="1">
    <source>
        <dbReference type="EMBL" id="QKF94627.1"/>
    </source>
</evidence>
<accession>A0A7D3QV07</accession>
<reference evidence="1 2" key="1">
    <citation type="submission" date="2020-04" db="EMBL/GenBank/DDBJ databases">
        <title>Advantages and limits of metagenomic assembly and binning of a giant virus.</title>
        <authorList>
            <person name="Schulz F."/>
            <person name="Andreani J."/>
            <person name="Francis R."/>
            <person name="Boudjemaa H."/>
            <person name="Bou Khalil J.Y."/>
            <person name="Lee J."/>
            <person name="La Scola B."/>
            <person name="Woyke T."/>
        </authorList>
    </citation>
    <scope>NUCLEOTIDE SEQUENCE [LARGE SCALE GENOMIC DNA]</scope>
    <source>
        <strain evidence="1 2">FV1/VV64</strain>
    </source>
</reference>
<proteinExistence type="predicted"/>
<sequence length="150" mass="16161">MSSNVLLFPKPKNIMWLPNVKTILFDEVVCLDKCKSLVVDCNICAEISNLVPPTPDDVAAAYNTYTLYIDGVQVDQAGFEAETDKHAPNIGSASLMWSGSVSCRSCINVKVTTQLTVTNSSVLYIPSSNVTNALGTFKGAKGAKLRVMII</sequence>
<keyword evidence="2" id="KW-1185">Reference proteome</keyword>